<dbReference type="InterPro" id="IPR027417">
    <property type="entry name" value="P-loop_NTPase"/>
</dbReference>
<dbReference type="Gene3D" id="1.10.8.60">
    <property type="match status" value="1"/>
</dbReference>
<accession>A0ABD3ELY8</accession>
<evidence type="ECO:0000256" key="1">
    <source>
        <dbReference type="ARBA" id="ARBA00022741"/>
    </source>
</evidence>
<dbReference type="EMBL" id="JAVIJP010000002">
    <property type="protein sequence ID" value="KAL3655251.1"/>
    <property type="molecule type" value="Genomic_DNA"/>
</dbReference>
<dbReference type="InterPro" id="IPR001270">
    <property type="entry name" value="ClpA/B"/>
</dbReference>
<comment type="caution">
    <text evidence="4">The sequence shown here is derived from an EMBL/GenBank/DDBJ whole genome shotgun (WGS) entry which is preliminary data.</text>
</comment>
<dbReference type="PANTHER" id="PTHR11638">
    <property type="entry name" value="ATP-DEPENDENT CLP PROTEASE"/>
    <property type="match status" value="1"/>
</dbReference>
<dbReference type="GO" id="GO:0005524">
    <property type="term" value="F:ATP binding"/>
    <property type="evidence" value="ECO:0007669"/>
    <property type="project" value="UniProtKB-KW"/>
</dbReference>
<dbReference type="InterPro" id="IPR050130">
    <property type="entry name" value="ClpA_ClpB"/>
</dbReference>
<sequence>MEQHSVARLIGAPPGYVGHEEGGQLTEAVRRRPYSVVLFDEVEKAHPSVFNTLLQVLDDGRLTDGQGRTVDFTNTVIIMTSNLGAEYLLRGLIGKSTMESAREMVMQEVKKHFKPELLNRLDEIVVFDPLSHDQLRKVCRLQLKDVASRLAERGIALGVTETALDVILAESYDPVYGARPIRRWLEKRVVTELSKMLILEEIDENSTVHIDASLDGKELTYRVEKNGGLVNAATGEKSDILIQLQNGPRSCRHQDTNNNILRRRSKKI</sequence>
<keyword evidence="5" id="KW-1185">Reference proteome</keyword>
<dbReference type="CDD" id="cd19499">
    <property type="entry name" value="RecA-like_ClpB_Hsp104-like"/>
    <property type="match status" value="1"/>
</dbReference>
<dbReference type="Gene3D" id="3.40.50.300">
    <property type="entry name" value="P-loop containing nucleotide triphosphate hydrolases"/>
    <property type="match status" value="1"/>
</dbReference>
<keyword evidence="1" id="KW-0547">Nucleotide-binding</keyword>
<dbReference type="InterPro" id="IPR019489">
    <property type="entry name" value="Clp_ATPase_C"/>
</dbReference>
<gene>
    <name evidence="4" type="primary">CLPB1_4</name>
    <name evidence="4" type="ORF">CASFOL_001037</name>
</gene>
<evidence type="ECO:0000259" key="3">
    <source>
        <dbReference type="SMART" id="SM01086"/>
    </source>
</evidence>
<evidence type="ECO:0000256" key="2">
    <source>
        <dbReference type="ARBA" id="ARBA00022840"/>
    </source>
</evidence>
<evidence type="ECO:0000313" key="4">
    <source>
        <dbReference type="EMBL" id="KAL3655251.1"/>
    </source>
</evidence>
<reference evidence="5" key="1">
    <citation type="journal article" date="2024" name="IScience">
        <title>Strigolactones Initiate the Formation of Haustorium-like Structures in Castilleja.</title>
        <authorList>
            <person name="Buerger M."/>
            <person name="Peterson D."/>
            <person name="Chory J."/>
        </authorList>
    </citation>
    <scope>NUCLEOTIDE SEQUENCE [LARGE SCALE GENOMIC DNA]</scope>
</reference>
<dbReference type="InterPro" id="IPR003959">
    <property type="entry name" value="ATPase_AAA_core"/>
</dbReference>
<dbReference type="SMART" id="SM01086">
    <property type="entry name" value="ClpB_D2-small"/>
    <property type="match status" value="1"/>
</dbReference>
<evidence type="ECO:0000313" key="5">
    <source>
        <dbReference type="Proteomes" id="UP001632038"/>
    </source>
</evidence>
<dbReference type="AlphaFoldDB" id="A0ABD3ELY8"/>
<dbReference type="PRINTS" id="PR00300">
    <property type="entry name" value="CLPPROTEASEA"/>
</dbReference>
<dbReference type="Pfam" id="PF10431">
    <property type="entry name" value="ClpB_D2-small"/>
    <property type="match status" value="1"/>
</dbReference>
<feature type="domain" description="Clp ATPase C-terminal" evidence="3">
    <location>
        <begin position="130"/>
        <end position="221"/>
    </location>
</feature>
<protein>
    <submittedName>
        <fullName evidence="4">Chaperone protein ClpB1</fullName>
    </submittedName>
</protein>
<keyword evidence="2" id="KW-0067">ATP-binding</keyword>
<dbReference type="Pfam" id="PF07724">
    <property type="entry name" value="AAA_2"/>
    <property type="match status" value="1"/>
</dbReference>
<organism evidence="4 5">
    <name type="scientific">Castilleja foliolosa</name>
    <dbReference type="NCBI Taxonomy" id="1961234"/>
    <lineage>
        <taxon>Eukaryota</taxon>
        <taxon>Viridiplantae</taxon>
        <taxon>Streptophyta</taxon>
        <taxon>Embryophyta</taxon>
        <taxon>Tracheophyta</taxon>
        <taxon>Spermatophyta</taxon>
        <taxon>Magnoliopsida</taxon>
        <taxon>eudicotyledons</taxon>
        <taxon>Gunneridae</taxon>
        <taxon>Pentapetalae</taxon>
        <taxon>asterids</taxon>
        <taxon>lamiids</taxon>
        <taxon>Lamiales</taxon>
        <taxon>Orobanchaceae</taxon>
        <taxon>Pedicularideae</taxon>
        <taxon>Castillejinae</taxon>
        <taxon>Castilleja</taxon>
    </lineage>
</organism>
<dbReference type="PANTHER" id="PTHR11638:SF18">
    <property type="entry name" value="HEAT SHOCK PROTEIN 104"/>
    <property type="match status" value="1"/>
</dbReference>
<proteinExistence type="predicted"/>
<dbReference type="SUPFAM" id="SSF52540">
    <property type="entry name" value="P-loop containing nucleoside triphosphate hydrolases"/>
    <property type="match status" value="1"/>
</dbReference>
<dbReference type="Proteomes" id="UP001632038">
    <property type="component" value="Unassembled WGS sequence"/>
</dbReference>
<name>A0ABD3ELY8_9LAMI</name>